<sequence>MVHSHLMKIGFQRTSEDSNIYLKSEGDKILVSEVFVDDVIFGGNDDMRDDFANEMKTEFEMSLVGEIKFFINLQIQQMKSGIFITQSKYVKEVLKTFRMSECKLVGTPMVTSCKLSKEDDVATVDEKEYRSMIGKLHYVVHSKLDIAHAVGLVATFQKNPKVTRLIATKRIFRYLKGTIDYGLWYTYAGNFDLKVYADADWAGNFDYRKRTIDGAFFLGGRLVSWCSKKQSCISQSTTEAEYVAAYINCT</sequence>
<comment type="caution">
    <text evidence="3">The sequence shown here is derived from an EMBL/GenBank/DDBJ whole genome shotgun (WGS) entry which is preliminary data.</text>
</comment>
<dbReference type="Pfam" id="PF07727">
    <property type="entry name" value="RVT_2"/>
    <property type="match status" value="1"/>
</dbReference>
<dbReference type="AlphaFoldDB" id="A0AAD3RNZ5"/>
<accession>A0AAD3RNZ5</accession>
<proteinExistence type="predicted"/>
<gene>
    <name evidence="2" type="ORF">SUGI_1428560</name>
    <name evidence="3" type="ORF">SUGI_1428590</name>
</gene>
<name>A0AAD3RNZ5_CRYJA</name>
<dbReference type="PANTHER" id="PTHR11439:SF486">
    <property type="entry name" value="RLK (RECEPTOR-LIKE KINASE) PROTEIN, PUTATIVE-RELATED"/>
    <property type="match status" value="1"/>
</dbReference>
<dbReference type="PANTHER" id="PTHR11439">
    <property type="entry name" value="GAG-POL-RELATED RETROTRANSPOSON"/>
    <property type="match status" value="1"/>
</dbReference>
<reference evidence="3" key="1">
    <citation type="submission" date="2022-12" db="EMBL/GenBank/DDBJ databases">
        <title>Chromosome-Level Genome Assembly of Japanese Cedar (Cryptomeriajaponica D. Don).</title>
        <authorList>
            <person name="Fujino T."/>
            <person name="Yamaguchi K."/>
            <person name="Yokoyama T."/>
            <person name="Hamanaka T."/>
            <person name="Harazono Y."/>
            <person name="Kamada H."/>
            <person name="Kobayashi W."/>
            <person name="Ujino-Ihara T."/>
            <person name="Uchiyama K."/>
            <person name="Matsumoto A."/>
            <person name="Izuno A."/>
            <person name="Tsumura Y."/>
            <person name="Toyoda A."/>
            <person name="Shigenobu S."/>
            <person name="Moriguchi Y."/>
            <person name="Ueno S."/>
            <person name="Kasahara M."/>
        </authorList>
    </citation>
    <scope>NUCLEOTIDE SEQUENCE</scope>
</reference>
<evidence type="ECO:0000259" key="1">
    <source>
        <dbReference type="Pfam" id="PF07727"/>
    </source>
</evidence>
<evidence type="ECO:0000313" key="4">
    <source>
        <dbReference type="Proteomes" id="UP001234787"/>
    </source>
</evidence>
<feature type="domain" description="Reverse transcriptase Ty1/copia-type" evidence="1">
    <location>
        <begin position="3"/>
        <end position="110"/>
    </location>
</feature>
<organism evidence="3 4">
    <name type="scientific">Cryptomeria japonica</name>
    <name type="common">Japanese cedar</name>
    <name type="synonym">Cupressus japonica</name>
    <dbReference type="NCBI Taxonomy" id="3369"/>
    <lineage>
        <taxon>Eukaryota</taxon>
        <taxon>Viridiplantae</taxon>
        <taxon>Streptophyta</taxon>
        <taxon>Embryophyta</taxon>
        <taxon>Tracheophyta</taxon>
        <taxon>Spermatophyta</taxon>
        <taxon>Pinopsida</taxon>
        <taxon>Pinidae</taxon>
        <taxon>Conifers II</taxon>
        <taxon>Cupressales</taxon>
        <taxon>Cupressaceae</taxon>
        <taxon>Cryptomeria</taxon>
    </lineage>
</organism>
<dbReference type="CDD" id="cd09272">
    <property type="entry name" value="RNase_HI_RT_Ty1"/>
    <property type="match status" value="1"/>
</dbReference>
<dbReference type="EMBL" id="BSEH01000315">
    <property type="protein sequence ID" value="GLJ58267.1"/>
    <property type="molecule type" value="Genomic_DNA"/>
</dbReference>
<dbReference type="Proteomes" id="UP001234787">
    <property type="component" value="Unassembled WGS sequence"/>
</dbReference>
<dbReference type="EMBL" id="BSEH01000315">
    <property type="protein sequence ID" value="GLJ58266.1"/>
    <property type="molecule type" value="Genomic_DNA"/>
</dbReference>
<dbReference type="InterPro" id="IPR013103">
    <property type="entry name" value="RVT_2"/>
</dbReference>
<protein>
    <recommendedName>
        <fullName evidence="1">Reverse transcriptase Ty1/copia-type domain-containing protein</fullName>
    </recommendedName>
</protein>
<keyword evidence="4" id="KW-1185">Reference proteome</keyword>
<evidence type="ECO:0000313" key="2">
    <source>
        <dbReference type="EMBL" id="GLJ58266.1"/>
    </source>
</evidence>
<evidence type="ECO:0000313" key="3">
    <source>
        <dbReference type="EMBL" id="GLJ58267.1"/>
    </source>
</evidence>